<dbReference type="Proteomes" id="UP000192934">
    <property type="component" value="Chromosome I"/>
</dbReference>
<name>A0A1X7G969_9SPHN</name>
<feature type="region of interest" description="Disordered" evidence="1">
    <location>
        <begin position="1"/>
        <end position="28"/>
    </location>
</feature>
<evidence type="ECO:0000313" key="3">
    <source>
        <dbReference type="EMBL" id="SMF65440.1"/>
    </source>
</evidence>
<proteinExistence type="predicted"/>
<reference evidence="4" key="1">
    <citation type="submission" date="2017-04" db="EMBL/GenBank/DDBJ databases">
        <authorList>
            <person name="Varghese N."/>
            <person name="Submissions S."/>
        </authorList>
    </citation>
    <scope>NUCLEOTIDE SEQUENCE [LARGE SCALE GENOMIC DNA]</scope>
    <source>
        <strain evidence="4">Dd16</strain>
    </source>
</reference>
<keyword evidence="2" id="KW-1133">Transmembrane helix</keyword>
<keyword evidence="2" id="KW-0472">Membrane</keyword>
<accession>A0A1X7G969</accession>
<evidence type="ECO:0000256" key="1">
    <source>
        <dbReference type="SAM" id="MobiDB-lite"/>
    </source>
</evidence>
<feature type="transmembrane region" description="Helical" evidence="2">
    <location>
        <begin position="34"/>
        <end position="55"/>
    </location>
</feature>
<feature type="compositionally biased region" description="Basic and acidic residues" evidence="1">
    <location>
        <begin position="91"/>
        <end position="107"/>
    </location>
</feature>
<dbReference type="AlphaFoldDB" id="A0A1X7G969"/>
<gene>
    <name evidence="3" type="ORF">SAMN06295910_1306</name>
</gene>
<evidence type="ECO:0000256" key="2">
    <source>
        <dbReference type="SAM" id="Phobius"/>
    </source>
</evidence>
<organism evidence="3 4">
    <name type="scientific">Allosphingosinicella indica</name>
    <dbReference type="NCBI Taxonomy" id="941907"/>
    <lineage>
        <taxon>Bacteria</taxon>
        <taxon>Pseudomonadati</taxon>
        <taxon>Pseudomonadota</taxon>
        <taxon>Alphaproteobacteria</taxon>
        <taxon>Sphingomonadales</taxon>
        <taxon>Sphingomonadaceae</taxon>
        <taxon>Allosphingosinicella</taxon>
    </lineage>
</organism>
<keyword evidence="4" id="KW-1185">Reference proteome</keyword>
<dbReference type="OrthoDB" id="7873635at2"/>
<sequence length="126" mass="12927">MAETGTAKRRTTKRASGGSTKTGANAAARSKWNVAGWAAAGVGAVAALAGGAWFAKRKYDEQRDADQPAAALANNRPPGPVGHSGAARGAGPEEMRDPPAKWSRTDEALDESFPASDPPAVNSRVD</sequence>
<keyword evidence="2" id="KW-0812">Transmembrane</keyword>
<dbReference type="EMBL" id="LT840185">
    <property type="protein sequence ID" value="SMF65440.1"/>
    <property type="molecule type" value="Genomic_DNA"/>
</dbReference>
<dbReference type="STRING" id="941907.SAMN06295910_1306"/>
<feature type="region of interest" description="Disordered" evidence="1">
    <location>
        <begin position="58"/>
        <end position="126"/>
    </location>
</feature>
<protein>
    <submittedName>
        <fullName evidence="3">Uncharacterized protein</fullName>
    </submittedName>
</protein>
<dbReference type="RefSeq" id="WP_085218054.1">
    <property type="nucleotide sequence ID" value="NZ_LT840185.1"/>
</dbReference>
<evidence type="ECO:0000313" key="4">
    <source>
        <dbReference type="Proteomes" id="UP000192934"/>
    </source>
</evidence>